<gene>
    <name evidence="2" type="ORF">PXEA_LOCUS30907</name>
</gene>
<organism evidence="2 3">
    <name type="scientific">Protopolystoma xenopodis</name>
    <dbReference type="NCBI Taxonomy" id="117903"/>
    <lineage>
        <taxon>Eukaryota</taxon>
        <taxon>Metazoa</taxon>
        <taxon>Spiralia</taxon>
        <taxon>Lophotrochozoa</taxon>
        <taxon>Platyhelminthes</taxon>
        <taxon>Monogenea</taxon>
        <taxon>Polyopisthocotylea</taxon>
        <taxon>Polystomatidea</taxon>
        <taxon>Polystomatidae</taxon>
        <taxon>Protopolystoma</taxon>
    </lineage>
</organism>
<evidence type="ECO:0000256" key="1">
    <source>
        <dbReference type="SAM" id="MobiDB-lite"/>
    </source>
</evidence>
<proteinExistence type="predicted"/>
<dbReference type="InterPro" id="IPR015422">
    <property type="entry name" value="PyrdxlP-dep_Trfase_small"/>
</dbReference>
<dbReference type="Gene3D" id="3.90.1150.10">
    <property type="entry name" value="Aspartate Aminotransferase, domain 1"/>
    <property type="match status" value="1"/>
</dbReference>
<accession>A0A3S5BSB4</accession>
<dbReference type="EMBL" id="CAAALY010255075">
    <property type="protein sequence ID" value="VEL37467.1"/>
    <property type="molecule type" value="Genomic_DNA"/>
</dbReference>
<sequence>MSYLILSISSFPSPRSTVFSRVVLPSSVASSSKNLGCGYIFSGYGSHSSSSRLAYLNTAAAIGQNPAEVEIFLGRLGRVLAHHHCPSNDLLSTPLQMTTLEIEVQAIETKNASGKRNIKSSAEEQSTSEIPVESKGL</sequence>
<protein>
    <submittedName>
        <fullName evidence="2">Uncharacterized protein</fullName>
    </submittedName>
</protein>
<evidence type="ECO:0000313" key="3">
    <source>
        <dbReference type="Proteomes" id="UP000784294"/>
    </source>
</evidence>
<feature type="compositionally biased region" description="Polar residues" evidence="1">
    <location>
        <begin position="112"/>
        <end position="129"/>
    </location>
</feature>
<evidence type="ECO:0000313" key="2">
    <source>
        <dbReference type="EMBL" id="VEL37467.1"/>
    </source>
</evidence>
<reference evidence="2" key="1">
    <citation type="submission" date="2018-11" db="EMBL/GenBank/DDBJ databases">
        <authorList>
            <consortium name="Pathogen Informatics"/>
        </authorList>
    </citation>
    <scope>NUCLEOTIDE SEQUENCE</scope>
</reference>
<keyword evidence="3" id="KW-1185">Reference proteome</keyword>
<dbReference type="OrthoDB" id="10263545at2759"/>
<comment type="caution">
    <text evidence="2">The sequence shown here is derived from an EMBL/GenBank/DDBJ whole genome shotgun (WGS) entry which is preliminary data.</text>
</comment>
<dbReference type="AlphaFoldDB" id="A0A3S5BSB4"/>
<dbReference type="Proteomes" id="UP000784294">
    <property type="component" value="Unassembled WGS sequence"/>
</dbReference>
<feature type="region of interest" description="Disordered" evidence="1">
    <location>
        <begin position="112"/>
        <end position="137"/>
    </location>
</feature>
<name>A0A3S5BSB4_9PLAT</name>